<dbReference type="InterPro" id="IPR001048">
    <property type="entry name" value="Asp/Glu/Uridylate_kinase"/>
</dbReference>
<evidence type="ECO:0000256" key="1">
    <source>
        <dbReference type="ARBA" id="ARBA00010540"/>
    </source>
</evidence>
<dbReference type="PANTHER" id="PTHR43654">
    <property type="entry name" value="GLUTAMATE 5-KINASE"/>
    <property type="match status" value="1"/>
</dbReference>
<dbReference type="Pfam" id="PF00696">
    <property type="entry name" value="AA_kinase"/>
    <property type="match status" value="1"/>
</dbReference>
<comment type="caution">
    <text evidence="13">The sequence shown here is derived from an EMBL/GenBank/DDBJ whole genome shotgun (WGS) entry which is preliminary data.</text>
</comment>
<dbReference type="GO" id="GO:0102043">
    <property type="term" value="F:isopentenyl phosphate kinase activity"/>
    <property type="evidence" value="ECO:0007669"/>
    <property type="project" value="UniProtKB-EC"/>
</dbReference>
<dbReference type="OrthoDB" id="1934954at2759"/>
<evidence type="ECO:0000259" key="12">
    <source>
        <dbReference type="Pfam" id="PF00696"/>
    </source>
</evidence>
<evidence type="ECO:0000256" key="4">
    <source>
        <dbReference type="ARBA" id="ARBA00022679"/>
    </source>
</evidence>
<dbReference type="PANTHER" id="PTHR43654:SF1">
    <property type="entry name" value="ISOPENTENYL PHOSPHATE KINASE"/>
    <property type="match status" value="1"/>
</dbReference>
<keyword evidence="5 10" id="KW-0547">Nucleotide-binding</keyword>
<feature type="binding site" evidence="10">
    <location>
        <position position="102"/>
    </location>
    <ligand>
        <name>substrate</name>
    </ligand>
</feature>
<feature type="binding site" evidence="10">
    <location>
        <position position="280"/>
    </location>
    <ligand>
        <name>ATP</name>
        <dbReference type="ChEBI" id="CHEBI:30616"/>
    </ligand>
</feature>
<keyword evidence="7 10" id="KW-0067">ATP-binding</keyword>
<gene>
    <name evidence="13" type="ORF">E3N88_37503</name>
</gene>
<evidence type="ECO:0000256" key="3">
    <source>
        <dbReference type="ARBA" id="ARBA00017267"/>
    </source>
</evidence>
<feature type="binding site" evidence="10">
    <location>
        <position position="97"/>
    </location>
    <ligand>
        <name>substrate</name>
    </ligand>
</feature>
<evidence type="ECO:0000256" key="9">
    <source>
        <dbReference type="ARBA" id="ARBA00049063"/>
    </source>
</evidence>
<proteinExistence type="inferred from homology"/>
<keyword evidence="8" id="KW-0414">Isoprene biosynthesis</keyword>
<dbReference type="AlphaFoldDB" id="A0A5N6LRA6"/>
<evidence type="ECO:0000313" key="14">
    <source>
        <dbReference type="Proteomes" id="UP000326396"/>
    </source>
</evidence>
<dbReference type="InterPro" id="IPR036393">
    <property type="entry name" value="AceGlu_kinase-like_sf"/>
</dbReference>
<dbReference type="GO" id="GO:0005829">
    <property type="term" value="C:cytosol"/>
    <property type="evidence" value="ECO:0007669"/>
    <property type="project" value="TreeGrafter"/>
</dbReference>
<dbReference type="PIRSF" id="PIRSF016496">
    <property type="entry name" value="Kin_FomA"/>
    <property type="match status" value="1"/>
</dbReference>
<reference evidence="13 14" key="1">
    <citation type="submission" date="2019-05" db="EMBL/GenBank/DDBJ databases">
        <title>Mikania micrantha, genome provides insights into the molecular mechanism of rapid growth.</title>
        <authorList>
            <person name="Liu B."/>
        </authorList>
    </citation>
    <scope>NUCLEOTIDE SEQUENCE [LARGE SCALE GENOMIC DNA]</scope>
    <source>
        <strain evidence="13">NLD-2019</strain>
        <tissue evidence="13">Leaf</tissue>
    </source>
</reference>
<evidence type="ECO:0000256" key="2">
    <source>
        <dbReference type="ARBA" id="ARBA00012908"/>
    </source>
</evidence>
<keyword evidence="6" id="KW-0418">Kinase</keyword>
<evidence type="ECO:0000256" key="11">
    <source>
        <dbReference type="PIRSR" id="PIRSR016496-2"/>
    </source>
</evidence>
<dbReference type="GO" id="GO:0005524">
    <property type="term" value="F:ATP binding"/>
    <property type="evidence" value="ECO:0007669"/>
    <property type="project" value="UniProtKB-KW"/>
</dbReference>
<dbReference type="Proteomes" id="UP000326396">
    <property type="component" value="Linkage Group LG8"/>
</dbReference>
<dbReference type="Gene3D" id="3.40.1160.10">
    <property type="entry name" value="Acetylglutamate kinase-like"/>
    <property type="match status" value="1"/>
</dbReference>
<name>A0A5N6LRA6_9ASTR</name>
<evidence type="ECO:0000256" key="6">
    <source>
        <dbReference type="ARBA" id="ARBA00022777"/>
    </source>
</evidence>
<evidence type="ECO:0000256" key="8">
    <source>
        <dbReference type="ARBA" id="ARBA00023229"/>
    </source>
</evidence>
<dbReference type="GO" id="GO:0016301">
    <property type="term" value="F:kinase activity"/>
    <property type="evidence" value="ECO:0007669"/>
    <property type="project" value="UniProtKB-KW"/>
</dbReference>
<dbReference type="NCBIfam" id="NF040647">
    <property type="entry name" value="IPPK_Arch"/>
    <property type="match status" value="1"/>
</dbReference>
<sequence>METNQTDIKLKTPIRCIVKLGGAAITCKNEFEKINEANLVTVSSQLREAMMFGSSSGSVLEMDWSKRPGMTESLVKVDDFKEQQVLDFSSFVVIHGAGSFGHFQASTSGVHRGGLNQPLVKAGFVATRISVSSTFIQIIGIKRGIPSVAMSPFSCGWSTRERNIASADVSAVVEALDSGFVPVLHGDAVLDEALGCTILSGDVIISHLAAHLKPQFVVFLTDVFGVYDRPPAEPNAVLLREIAVREDGSWSVVNPTLEDSDKQVEISVASHDTTGGMVTKISEAAMIAKHGIDVYIVKAATEHSLTALSGKLRDKIPDDWLGTVIRHVS</sequence>
<feature type="binding site" evidence="10">
    <location>
        <position position="201"/>
    </location>
    <ligand>
        <name>ATP</name>
        <dbReference type="ChEBI" id="CHEBI:30616"/>
    </ligand>
</feature>
<dbReference type="CDD" id="cd04241">
    <property type="entry name" value="AAK_FomA-like"/>
    <property type="match status" value="1"/>
</dbReference>
<evidence type="ECO:0000256" key="5">
    <source>
        <dbReference type="ARBA" id="ARBA00022741"/>
    </source>
</evidence>
<organism evidence="13 14">
    <name type="scientific">Mikania micrantha</name>
    <name type="common">bitter vine</name>
    <dbReference type="NCBI Taxonomy" id="192012"/>
    <lineage>
        <taxon>Eukaryota</taxon>
        <taxon>Viridiplantae</taxon>
        <taxon>Streptophyta</taxon>
        <taxon>Embryophyta</taxon>
        <taxon>Tracheophyta</taxon>
        <taxon>Spermatophyta</taxon>
        <taxon>Magnoliopsida</taxon>
        <taxon>eudicotyledons</taxon>
        <taxon>Gunneridae</taxon>
        <taxon>Pentapetalae</taxon>
        <taxon>asterids</taxon>
        <taxon>campanulids</taxon>
        <taxon>Asterales</taxon>
        <taxon>Asteraceae</taxon>
        <taxon>Asteroideae</taxon>
        <taxon>Heliantheae alliance</taxon>
        <taxon>Eupatorieae</taxon>
        <taxon>Mikania</taxon>
    </lineage>
</organism>
<comment type="catalytic activity">
    <reaction evidence="9">
        <text>isopentenyl phosphate + ATP = isopentenyl diphosphate + ADP</text>
        <dbReference type="Rhea" id="RHEA:33963"/>
        <dbReference type="ChEBI" id="CHEBI:30616"/>
        <dbReference type="ChEBI" id="CHEBI:65078"/>
        <dbReference type="ChEBI" id="CHEBI:128769"/>
        <dbReference type="ChEBI" id="CHEBI:456216"/>
        <dbReference type="EC" id="2.7.4.26"/>
    </reaction>
</comment>
<accession>A0A5N6LRA6</accession>
<dbReference type="EC" id="2.7.4.26" evidence="2"/>
<evidence type="ECO:0000256" key="7">
    <source>
        <dbReference type="ARBA" id="ARBA00022840"/>
    </source>
</evidence>
<evidence type="ECO:0000313" key="13">
    <source>
        <dbReference type="EMBL" id="KAD2804126.1"/>
    </source>
</evidence>
<keyword evidence="4" id="KW-0808">Transferase</keyword>
<feature type="binding site" evidence="10">
    <location>
        <position position="98"/>
    </location>
    <ligand>
        <name>ATP</name>
        <dbReference type="ChEBI" id="CHEBI:30616"/>
    </ligand>
</feature>
<comment type="similarity">
    <text evidence="1">Belongs to the isopentenyl phosphate kinase family.</text>
</comment>
<dbReference type="InterPro" id="IPR024192">
    <property type="entry name" value="Fosfomycin_R_FomA-type"/>
</dbReference>
<protein>
    <recommendedName>
        <fullName evidence="3">Isopentenyl phosphate kinase</fullName>
        <ecNumber evidence="2">2.7.4.26</ecNumber>
    </recommendedName>
</protein>
<feature type="binding site" evidence="10">
    <location>
        <position position="222"/>
    </location>
    <ligand>
        <name>ATP</name>
        <dbReference type="ChEBI" id="CHEBI:30616"/>
    </ligand>
</feature>
<dbReference type="GO" id="GO:0016114">
    <property type="term" value="P:terpenoid biosynthetic process"/>
    <property type="evidence" value="ECO:0007669"/>
    <property type="project" value="TreeGrafter"/>
</dbReference>
<feature type="site" description="Transition state stabilizer" evidence="11">
    <location>
        <position position="28"/>
    </location>
</feature>
<keyword evidence="14" id="KW-1185">Reference proteome</keyword>
<feature type="binding site" evidence="10">
    <location>
        <position position="276"/>
    </location>
    <ligand>
        <name>ATP</name>
        <dbReference type="ChEBI" id="CHEBI:30616"/>
    </ligand>
</feature>
<dbReference type="SUPFAM" id="SSF53633">
    <property type="entry name" value="Carbamate kinase-like"/>
    <property type="match status" value="1"/>
</dbReference>
<feature type="domain" description="Aspartate/glutamate/uridylate kinase" evidence="12">
    <location>
        <begin position="15"/>
        <end position="297"/>
    </location>
</feature>
<evidence type="ECO:0000256" key="10">
    <source>
        <dbReference type="PIRSR" id="PIRSR016496-1"/>
    </source>
</evidence>
<dbReference type="EMBL" id="SZYD01000018">
    <property type="protein sequence ID" value="KAD2804126.1"/>
    <property type="molecule type" value="Genomic_DNA"/>
</dbReference>